<evidence type="ECO:0000256" key="6">
    <source>
        <dbReference type="ARBA" id="ARBA00047179"/>
    </source>
</evidence>
<dbReference type="GO" id="GO:0032797">
    <property type="term" value="C:SMN complex"/>
    <property type="evidence" value="ECO:0007669"/>
    <property type="project" value="TreeGrafter"/>
</dbReference>
<keyword evidence="4" id="KW-0508">mRNA splicing</keyword>
<evidence type="ECO:0000256" key="4">
    <source>
        <dbReference type="ARBA" id="ARBA00023187"/>
    </source>
</evidence>
<feature type="non-terminal residue" evidence="7">
    <location>
        <position position="248"/>
    </location>
</feature>
<dbReference type="GO" id="GO:0000387">
    <property type="term" value="P:spliceosomal snRNP assembly"/>
    <property type="evidence" value="ECO:0007669"/>
    <property type="project" value="InterPro"/>
</dbReference>
<dbReference type="Gene3D" id="1.20.58.1070">
    <property type="match status" value="1"/>
</dbReference>
<sequence length="248" mass="28418">PPATGEEYLRMVRLEAKKSPNVYVSDTPIPKNVSGGSGSNVKVAGWVRRGWESTKTTLVEEQDRRNREGGLVDEEWENRFLERFQNLRKALQLYMVKTSKEQQPSSNDPLRHPVKLPKCQDEVGWSRFCYGLNFSEVETPMEVDVNDEAAAMMLPSWNMISRMDQSTTIALLSYHIKWLNTGMSISMSQWLFALLIRIDTLLTPGQMAILRGLCRKCIEIRKSLMRELRAMNDEDDTTLASINMIITI</sequence>
<comment type="similarity">
    <text evidence="5">Belongs to the gemin-2 family.</text>
</comment>
<dbReference type="GO" id="GO:0000245">
    <property type="term" value="P:spliceosomal complex assembly"/>
    <property type="evidence" value="ECO:0007669"/>
    <property type="project" value="InterPro"/>
</dbReference>
<reference evidence="7" key="1">
    <citation type="submission" date="2021-06" db="EMBL/GenBank/DDBJ databases">
        <authorList>
            <person name="Kallberg Y."/>
            <person name="Tangrot J."/>
            <person name="Rosling A."/>
        </authorList>
    </citation>
    <scope>NUCLEOTIDE SEQUENCE</scope>
    <source>
        <strain evidence="7">CL551</strain>
    </source>
</reference>
<dbReference type="Pfam" id="PF04938">
    <property type="entry name" value="SIP1"/>
    <property type="match status" value="1"/>
</dbReference>
<evidence type="ECO:0000256" key="3">
    <source>
        <dbReference type="ARBA" id="ARBA00022664"/>
    </source>
</evidence>
<name>A0A9N9J8Y1_9GLOM</name>
<dbReference type="InterPro" id="IPR035426">
    <property type="entry name" value="Gemin2/Brr1"/>
</dbReference>
<feature type="non-terminal residue" evidence="7">
    <location>
        <position position="1"/>
    </location>
</feature>
<dbReference type="PANTHER" id="PTHR12794:SF0">
    <property type="entry name" value="GEM-ASSOCIATED PROTEIN 2"/>
    <property type="match status" value="1"/>
</dbReference>
<dbReference type="AlphaFoldDB" id="A0A9N9J8Y1"/>
<evidence type="ECO:0000256" key="5">
    <source>
        <dbReference type="ARBA" id="ARBA00025758"/>
    </source>
</evidence>
<evidence type="ECO:0000256" key="2">
    <source>
        <dbReference type="ARBA" id="ARBA00022490"/>
    </source>
</evidence>
<dbReference type="OrthoDB" id="428895at2759"/>
<evidence type="ECO:0000256" key="1">
    <source>
        <dbReference type="ARBA" id="ARBA00004496"/>
    </source>
</evidence>
<protein>
    <recommendedName>
        <fullName evidence="6">Gem-associated protein 2</fullName>
    </recommendedName>
</protein>
<comment type="subcellular location">
    <subcellularLocation>
        <location evidence="1">Cytoplasm</location>
    </subcellularLocation>
</comment>
<comment type="caution">
    <text evidence="7">The sequence shown here is derived from an EMBL/GenBank/DDBJ whole genome shotgun (WGS) entry which is preliminary data.</text>
</comment>
<organism evidence="7 8">
    <name type="scientific">Acaulospora morrowiae</name>
    <dbReference type="NCBI Taxonomy" id="94023"/>
    <lineage>
        <taxon>Eukaryota</taxon>
        <taxon>Fungi</taxon>
        <taxon>Fungi incertae sedis</taxon>
        <taxon>Mucoromycota</taxon>
        <taxon>Glomeromycotina</taxon>
        <taxon>Glomeromycetes</taxon>
        <taxon>Diversisporales</taxon>
        <taxon>Acaulosporaceae</taxon>
        <taxon>Acaulospora</taxon>
    </lineage>
</organism>
<proteinExistence type="inferred from homology"/>
<dbReference type="PANTHER" id="PTHR12794">
    <property type="entry name" value="GEMIN2"/>
    <property type="match status" value="1"/>
</dbReference>
<dbReference type="EMBL" id="CAJVPV010046651">
    <property type="protein sequence ID" value="CAG8771205.1"/>
    <property type="molecule type" value="Genomic_DNA"/>
</dbReference>
<dbReference type="PIRSF" id="PIRSF038038">
    <property type="entry name" value="SMN_Gemin2"/>
    <property type="match status" value="1"/>
</dbReference>
<gene>
    <name evidence="7" type="ORF">AMORRO_LOCUS16596</name>
</gene>
<dbReference type="InterPro" id="IPR017364">
    <property type="entry name" value="GEMIN2"/>
</dbReference>
<evidence type="ECO:0000313" key="7">
    <source>
        <dbReference type="EMBL" id="CAG8771205.1"/>
    </source>
</evidence>
<dbReference type="Proteomes" id="UP000789342">
    <property type="component" value="Unassembled WGS sequence"/>
</dbReference>
<evidence type="ECO:0000313" key="8">
    <source>
        <dbReference type="Proteomes" id="UP000789342"/>
    </source>
</evidence>
<accession>A0A9N9J8Y1</accession>
<dbReference type="GO" id="GO:0005681">
    <property type="term" value="C:spliceosomal complex"/>
    <property type="evidence" value="ECO:0007669"/>
    <property type="project" value="InterPro"/>
</dbReference>
<keyword evidence="8" id="KW-1185">Reference proteome</keyword>
<keyword evidence="3" id="KW-0507">mRNA processing</keyword>
<keyword evidence="2" id="KW-0963">Cytoplasm</keyword>